<proteinExistence type="predicted"/>
<gene>
    <name evidence="2" type="ORF">IB285_00590</name>
</gene>
<dbReference type="RefSeq" id="WP_190786357.1">
    <property type="nucleotide sequence ID" value="NZ_JACXLC010000001.1"/>
</dbReference>
<keyword evidence="1" id="KW-1133">Transmembrane helix</keyword>
<dbReference type="Proteomes" id="UP000635384">
    <property type="component" value="Unassembled WGS sequence"/>
</dbReference>
<dbReference type="EMBL" id="JACXLC010000001">
    <property type="protein sequence ID" value="MBD2840748.1"/>
    <property type="molecule type" value="Genomic_DNA"/>
</dbReference>
<keyword evidence="3" id="KW-1185">Reference proteome</keyword>
<keyword evidence="1" id="KW-0472">Membrane</keyword>
<reference evidence="2 3" key="1">
    <citation type="submission" date="2020-09" db="EMBL/GenBank/DDBJ databases">
        <authorList>
            <person name="Yoon J.-W."/>
        </authorList>
    </citation>
    <scope>NUCLEOTIDE SEQUENCE [LARGE SCALE GENOMIC DNA]</scope>
    <source>
        <strain evidence="2 3">KMU-140</strain>
    </source>
</reference>
<feature type="transmembrane region" description="Helical" evidence="1">
    <location>
        <begin position="32"/>
        <end position="56"/>
    </location>
</feature>
<evidence type="ECO:0000313" key="3">
    <source>
        <dbReference type="Proteomes" id="UP000635384"/>
    </source>
</evidence>
<accession>A0ABR8KNM5</accession>
<sequence length="64" mass="6853">MERVFKAIAYILPMAFALAFLVPVIAQGMEALGLAAPFGLTHLTFALIVGGGWGLFAQATCRWI</sequence>
<protein>
    <submittedName>
        <fullName evidence="2">Uncharacterized protein</fullName>
    </submittedName>
</protein>
<name>A0ABR8KNM5_9SPHN</name>
<evidence type="ECO:0000313" key="2">
    <source>
        <dbReference type="EMBL" id="MBD2840748.1"/>
    </source>
</evidence>
<feature type="transmembrane region" description="Helical" evidence="1">
    <location>
        <begin position="7"/>
        <end position="26"/>
    </location>
</feature>
<comment type="caution">
    <text evidence="2">The sequence shown here is derived from an EMBL/GenBank/DDBJ whole genome shotgun (WGS) entry which is preliminary data.</text>
</comment>
<keyword evidence="1" id="KW-0812">Transmembrane</keyword>
<evidence type="ECO:0000256" key="1">
    <source>
        <dbReference type="SAM" id="Phobius"/>
    </source>
</evidence>
<organism evidence="2 3">
    <name type="scientific">Erythrobacter rubeus</name>
    <dbReference type="NCBI Taxonomy" id="2760803"/>
    <lineage>
        <taxon>Bacteria</taxon>
        <taxon>Pseudomonadati</taxon>
        <taxon>Pseudomonadota</taxon>
        <taxon>Alphaproteobacteria</taxon>
        <taxon>Sphingomonadales</taxon>
        <taxon>Erythrobacteraceae</taxon>
        <taxon>Erythrobacter/Porphyrobacter group</taxon>
        <taxon>Erythrobacter</taxon>
    </lineage>
</organism>